<evidence type="ECO:0000259" key="1">
    <source>
        <dbReference type="Pfam" id="PF00134"/>
    </source>
</evidence>
<dbReference type="EnsemblMetazoa" id="XM_031923838">
    <property type="protein sequence ID" value="XP_031779698"/>
    <property type="gene ID" value="LOC100678563"/>
</dbReference>
<dbReference type="Proteomes" id="UP000002358">
    <property type="component" value="Chromosome 1"/>
</dbReference>
<organism evidence="2 3">
    <name type="scientific">Nasonia vitripennis</name>
    <name type="common">Parasitic wasp</name>
    <dbReference type="NCBI Taxonomy" id="7425"/>
    <lineage>
        <taxon>Eukaryota</taxon>
        <taxon>Metazoa</taxon>
        <taxon>Ecdysozoa</taxon>
        <taxon>Arthropoda</taxon>
        <taxon>Hexapoda</taxon>
        <taxon>Insecta</taxon>
        <taxon>Pterygota</taxon>
        <taxon>Neoptera</taxon>
        <taxon>Endopterygota</taxon>
        <taxon>Hymenoptera</taxon>
        <taxon>Apocrita</taxon>
        <taxon>Proctotrupomorpha</taxon>
        <taxon>Chalcidoidea</taxon>
        <taxon>Pteromalidae</taxon>
        <taxon>Pteromalinae</taxon>
        <taxon>Nasonia</taxon>
    </lineage>
</organism>
<dbReference type="OrthoDB" id="9983043at2759"/>
<dbReference type="InterPro" id="IPR006671">
    <property type="entry name" value="Cyclin_N"/>
</dbReference>
<dbReference type="PANTHER" id="PTHR21615:SF2">
    <property type="entry name" value="CYCLIN N-TERMINAL DOMAIN-CONTAINING PROTEIN 1"/>
    <property type="match status" value="1"/>
</dbReference>
<dbReference type="AlphaFoldDB" id="A0A7M7Q2P6"/>
<dbReference type="RefSeq" id="XP_031779698.1">
    <property type="nucleotide sequence ID" value="XM_031923838.2"/>
</dbReference>
<proteinExistence type="predicted"/>
<dbReference type="SUPFAM" id="SSF47954">
    <property type="entry name" value="Cyclin-like"/>
    <property type="match status" value="1"/>
</dbReference>
<evidence type="ECO:0000313" key="3">
    <source>
        <dbReference type="Proteomes" id="UP000002358"/>
    </source>
</evidence>
<evidence type="ECO:0000313" key="2">
    <source>
        <dbReference type="EnsemblMetazoa" id="XP_031779698"/>
    </source>
</evidence>
<reference evidence="2" key="1">
    <citation type="submission" date="2021-01" db="UniProtKB">
        <authorList>
            <consortium name="EnsemblMetazoa"/>
        </authorList>
    </citation>
    <scope>IDENTIFICATION</scope>
</reference>
<keyword evidence="3" id="KW-1185">Reference proteome</keyword>
<dbReference type="InParanoid" id="A0A7M7Q2P6"/>
<sequence>MARDLEYSYIGPYLRDWLEYVREKNDADQQMIADGNKFRVPFVGVQTEMIQMIFLLSSRYDLEPQAKYMAVHLLDQYMGRLFWKIVSNSPKLNDKAAEKQLRDKMSSQVRLLMVICLQIASKVDLYKTGLDVEQVQNILKWVDSKKEYNKSSICSCEKRILETLDWRLPICLPIDAVELFLVYADLASKPKVRDSCLRLLDVAYLRHAELFEQMHLLATGRPYDKSLRVCRNFLELETNSAFLGAAIVICSNFFFCLKRSIVDSLAARLANLIEMSAVDVSIMANVLFSFVVDEDDLKNLQSTSYNEVN</sequence>
<dbReference type="Pfam" id="PF00134">
    <property type="entry name" value="Cyclin_N"/>
    <property type="match status" value="1"/>
</dbReference>
<protein>
    <recommendedName>
        <fullName evidence="1">Cyclin N-terminal domain-containing protein</fullName>
    </recommendedName>
</protein>
<dbReference type="GeneID" id="100678563"/>
<dbReference type="InterPro" id="IPR036915">
    <property type="entry name" value="Cyclin-like_sf"/>
</dbReference>
<dbReference type="Gene3D" id="1.10.472.10">
    <property type="entry name" value="Cyclin-like"/>
    <property type="match status" value="1"/>
</dbReference>
<dbReference type="PANTHER" id="PTHR21615">
    <property type="entry name" value="CYCLIN N-TERMINAL DOMAIN-CONTAINING PROTEIN 1"/>
    <property type="match status" value="1"/>
</dbReference>
<dbReference type="OMA" id="CFKETRI"/>
<name>A0A7M7Q2P6_NASVI</name>
<dbReference type="KEGG" id="nvi:100678563"/>
<dbReference type="GO" id="GO:0035861">
    <property type="term" value="C:site of double-strand break"/>
    <property type="evidence" value="ECO:0007669"/>
    <property type="project" value="TreeGrafter"/>
</dbReference>
<accession>A0A7M7Q2P6</accession>
<feature type="domain" description="Cyclin N-terminal" evidence="1">
    <location>
        <begin position="47"/>
        <end position="168"/>
    </location>
</feature>
<dbReference type="GO" id="GO:0007131">
    <property type="term" value="P:reciprocal meiotic recombination"/>
    <property type="evidence" value="ECO:0007669"/>
    <property type="project" value="TreeGrafter"/>
</dbReference>